<sequence>MGGQLAILDRAEALTRDVLLDATRYLDLPVADENDKTWWQSRVHSHSPWTRHARRRRFR</sequence>
<accession>A0AAU2H9U7</accession>
<reference evidence="1" key="1">
    <citation type="submission" date="2022-10" db="EMBL/GenBank/DDBJ databases">
        <title>The complete genomes of actinobacterial strains from the NBC collection.</title>
        <authorList>
            <person name="Joergensen T.S."/>
            <person name="Alvarez Arevalo M."/>
            <person name="Sterndorff E.B."/>
            <person name="Faurdal D."/>
            <person name="Vuksanovic O."/>
            <person name="Mourched A.-S."/>
            <person name="Charusanti P."/>
            <person name="Shaw S."/>
            <person name="Blin K."/>
            <person name="Weber T."/>
        </authorList>
    </citation>
    <scope>NUCLEOTIDE SEQUENCE</scope>
    <source>
        <strain evidence="1">NBC_00060</strain>
    </source>
</reference>
<proteinExistence type="predicted"/>
<protein>
    <submittedName>
        <fullName evidence="1">Uncharacterized protein</fullName>
    </submittedName>
</protein>
<name>A0AAU2H9U7_9ACTN</name>
<gene>
    <name evidence="1" type="ORF">OHV25_37865</name>
</gene>
<organism evidence="1">
    <name type="scientific">Streptomyces sp. NBC_00060</name>
    <dbReference type="NCBI Taxonomy" id="2975636"/>
    <lineage>
        <taxon>Bacteria</taxon>
        <taxon>Bacillati</taxon>
        <taxon>Actinomycetota</taxon>
        <taxon>Actinomycetes</taxon>
        <taxon>Kitasatosporales</taxon>
        <taxon>Streptomycetaceae</taxon>
        <taxon>Streptomyces</taxon>
    </lineage>
</organism>
<dbReference type="AlphaFoldDB" id="A0AAU2H9U7"/>
<dbReference type="EMBL" id="CP108253">
    <property type="protein sequence ID" value="WTU44934.1"/>
    <property type="molecule type" value="Genomic_DNA"/>
</dbReference>
<evidence type="ECO:0000313" key="1">
    <source>
        <dbReference type="EMBL" id="WTU44934.1"/>
    </source>
</evidence>